<dbReference type="SUPFAM" id="SSF51735">
    <property type="entry name" value="NAD(P)-binding Rossmann-fold domains"/>
    <property type="match status" value="1"/>
</dbReference>
<dbReference type="Gene3D" id="3.90.180.10">
    <property type="entry name" value="Medium-chain alcohol dehydrogenases, catalytic domain"/>
    <property type="match status" value="1"/>
</dbReference>
<dbReference type="InterPro" id="IPR013154">
    <property type="entry name" value="ADH-like_N"/>
</dbReference>
<feature type="domain" description="Alcohol dehydrogenase-like N-terminal" evidence="10">
    <location>
        <begin position="45"/>
        <end position="154"/>
    </location>
</feature>
<dbReference type="InterPro" id="IPR011032">
    <property type="entry name" value="GroES-like_sf"/>
</dbReference>
<name>A0A9N9LDF0_9HELO</name>
<dbReference type="InterPro" id="IPR013149">
    <property type="entry name" value="ADH-like_C"/>
</dbReference>
<protein>
    <recommendedName>
        <fullName evidence="13">Alcohol dehydrogenase</fullName>
    </recommendedName>
</protein>
<comment type="similarity">
    <text evidence="2 7">Belongs to the zinc-containing alcohol dehydrogenase family.</text>
</comment>
<evidence type="ECO:0000256" key="1">
    <source>
        <dbReference type="ARBA" id="ARBA00001947"/>
    </source>
</evidence>
<feature type="signal peptide" evidence="8">
    <location>
        <begin position="1"/>
        <end position="18"/>
    </location>
</feature>
<keyword evidence="5" id="KW-0560">Oxidoreductase</keyword>
<dbReference type="InterPro" id="IPR036291">
    <property type="entry name" value="NAD(P)-bd_dom_sf"/>
</dbReference>
<gene>
    <name evidence="11" type="ORF">HYFRA_00005191</name>
</gene>
<feature type="domain" description="Alcohol dehydrogenase-like C-terminal" evidence="9">
    <location>
        <begin position="202"/>
        <end position="278"/>
    </location>
</feature>
<dbReference type="Pfam" id="PF00107">
    <property type="entry name" value="ADH_zinc_N"/>
    <property type="match status" value="1"/>
</dbReference>
<accession>A0A9N9LDF0</accession>
<keyword evidence="8" id="KW-0732">Signal</keyword>
<evidence type="ECO:0000256" key="2">
    <source>
        <dbReference type="ARBA" id="ARBA00008072"/>
    </source>
</evidence>
<dbReference type="EMBL" id="CAJVRL010000127">
    <property type="protein sequence ID" value="CAG8962145.1"/>
    <property type="molecule type" value="Genomic_DNA"/>
</dbReference>
<dbReference type="CDD" id="cd08282">
    <property type="entry name" value="PFDH_like"/>
    <property type="match status" value="1"/>
</dbReference>
<evidence type="ECO:0000256" key="5">
    <source>
        <dbReference type="ARBA" id="ARBA00023002"/>
    </source>
</evidence>
<organism evidence="11 12">
    <name type="scientific">Hymenoscyphus fraxineus</name>
    <dbReference type="NCBI Taxonomy" id="746836"/>
    <lineage>
        <taxon>Eukaryota</taxon>
        <taxon>Fungi</taxon>
        <taxon>Dikarya</taxon>
        <taxon>Ascomycota</taxon>
        <taxon>Pezizomycotina</taxon>
        <taxon>Leotiomycetes</taxon>
        <taxon>Helotiales</taxon>
        <taxon>Helotiaceae</taxon>
        <taxon>Hymenoscyphus</taxon>
    </lineage>
</organism>
<evidence type="ECO:0000256" key="7">
    <source>
        <dbReference type="RuleBase" id="RU361277"/>
    </source>
</evidence>
<evidence type="ECO:0000256" key="4">
    <source>
        <dbReference type="ARBA" id="ARBA00022833"/>
    </source>
</evidence>
<reference evidence="11" key="1">
    <citation type="submission" date="2021-07" db="EMBL/GenBank/DDBJ databases">
        <authorList>
            <person name="Durling M."/>
        </authorList>
    </citation>
    <scope>NUCLEOTIDE SEQUENCE</scope>
</reference>
<comment type="caution">
    <text evidence="11">The sequence shown here is derived from an EMBL/GenBank/DDBJ whole genome shotgun (WGS) entry which is preliminary data.</text>
</comment>
<proteinExistence type="inferred from homology"/>
<dbReference type="Pfam" id="PF08240">
    <property type="entry name" value="ADH_N"/>
    <property type="match status" value="1"/>
</dbReference>
<keyword evidence="12" id="KW-1185">Reference proteome</keyword>
<evidence type="ECO:0000256" key="8">
    <source>
        <dbReference type="SAM" id="SignalP"/>
    </source>
</evidence>
<comment type="cofactor">
    <cofactor evidence="1 7">
        <name>Zn(2+)</name>
        <dbReference type="ChEBI" id="CHEBI:29105"/>
    </cofactor>
</comment>
<evidence type="ECO:0000313" key="12">
    <source>
        <dbReference type="Proteomes" id="UP000696280"/>
    </source>
</evidence>
<feature type="chain" id="PRO_5040154205" description="Alcohol dehydrogenase" evidence="8">
    <location>
        <begin position="19"/>
        <end position="396"/>
    </location>
</feature>
<sequence>MAALFNAGLLALNATVNATMRGVVWEGNPFNMVVKDVPVPVIINQTDAIVRLTTAGICGSDLHFYHGLFSVPGSQIPWTMGHEGVGIVVETGSAVGGVKVGDRVIIPDTADDGHVHGGLSPPNGLFFGNGQVLGGTQAEYVRVPFADANLLPIPQSPSVGNSSANNDLDWLMISDIFATAWGGLDYAGFQSGDSVAIFGAGPVGILTAYSAFLRGATRVYVVDSVPSRLSLAASIGAVPISFNQSDPVAQIMALEPNGVKRTIDCVGFEAVNAEMKTTQNIVMNSMVALTTRLGGMGGIGVWPSSAEKNDAAPLADTMSATMDFNYGEFWGKGLSLKAGGIDVVPYLAVLVEMVASGKAKPGFVVSSVVGIEDAPEGYAKFSRHEEQKVVIRFPWI</sequence>
<dbReference type="Proteomes" id="UP000696280">
    <property type="component" value="Unassembled WGS sequence"/>
</dbReference>
<dbReference type="SUPFAM" id="SSF50129">
    <property type="entry name" value="GroES-like"/>
    <property type="match status" value="1"/>
</dbReference>
<keyword evidence="4 7" id="KW-0862">Zinc</keyword>
<dbReference type="GO" id="GO:0016491">
    <property type="term" value="F:oxidoreductase activity"/>
    <property type="evidence" value="ECO:0007669"/>
    <property type="project" value="UniProtKB-KW"/>
</dbReference>
<dbReference type="Gene3D" id="3.40.50.720">
    <property type="entry name" value="NAD(P)-binding Rossmann-like Domain"/>
    <property type="match status" value="1"/>
</dbReference>
<evidence type="ECO:0000259" key="10">
    <source>
        <dbReference type="Pfam" id="PF08240"/>
    </source>
</evidence>
<keyword evidence="3 7" id="KW-0479">Metal-binding</keyword>
<keyword evidence="6" id="KW-0520">NAD</keyword>
<dbReference type="PROSITE" id="PS00059">
    <property type="entry name" value="ADH_ZINC"/>
    <property type="match status" value="1"/>
</dbReference>
<evidence type="ECO:0008006" key="13">
    <source>
        <dbReference type="Google" id="ProtNLM"/>
    </source>
</evidence>
<dbReference type="PANTHER" id="PTHR42813">
    <property type="entry name" value="ZINC-TYPE ALCOHOL DEHYDROGENASE-LIKE"/>
    <property type="match status" value="1"/>
</dbReference>
<dbReference type="PANTHER" id="PTHR42813:SF3">
    <property type="entry name" value="GLUTATHIONE-INDEPENDENT FORMALDEHYDE DEHYDROGENASE"/>
    <property type="match status" value="1"/>
</dbReference>
<evidence type="ECO:0000256" key="6">
    <source>
        <dbReference type="ARBA" id="ARBA00023027"/>
    </source>
</evidence>
<evidence type="ECO:0000256" key="3">
    <source>
        <dbReference type="ARBA" id="ARBA00022723"/>
    </source>
</evidence>
<evidence type="ECO:0000259" key="9">
    <source>
        <dbReference type="Pfam" id="PF00107"/>
    </source>
</evidence>
<evidence type="ECO:0000313" key="11">
    <source>
        <dbReference type="EMBL" id="CAG8962145.1"/>
    </source>
</evidence>
<dbReference type="GO" id="GO:0008270">
    <property type="term" value="F:zinc ion binding"/>
    <property type="evidence" value="ECO:0007669"/>
    <property type="project" value="InterPro"/>
</dbReference>
<dbReference type="InterPro" id="IPR002328">
    <property type="entry name" value="ADH_Zn_CS"/>
</dbReference>
<dbReference type="AlphaFoldDB" id="A0A9N9LDF0"/>
<dbReference type="OrthoDB" id="3941538at2759"/>